<dbReference type="GO" id="GO:0016020">
    <property type="term" value="C:membrane"/>
    <property type="evidence" value="ECO:0007669"/>
    <property type="project" value="UniProtKB-SubCell"/>
</dbReference>
<evidence type="ECO:0000256" key="4">
    <source>
        <dbReference type="ARBA" id="ARBA00022989"/>
    </source>
</evidence>
<dbReference type="Pfam" id="PF09680">
    <property type="entry name" value="YjcZ_2"/>
    <property type="match status" value="1"/>
</dbReference>
<dbReference type="Proteomes" id="UP000011182">
    <property type="component" value="Unassembled WGS sequence"/>
</dbReference>
<keyword evidence="3 6" id="KW-0812">Transmembrane</keyword>
<reference evidence="7 8" key="1">
    <citation type="journal article" date="2014" name="Syst. Appl. Microbiol.">
        <title>Genomic insights into the taxonomic status of the three subspecies of Bacillus subtilis.</title>
        <authorList>
            <person name="Yi H."/>
            <person name="Chun J."/>
            <person name="Cha C.J."/>
        </authorList>
    </citation>
    <scope>NUCLEOTIDE SEQUENCE [LARGE SCALE GENOMIC DNA]</scope>
    <source>
        <strain evidence="7 8">KCTC 13429</strain>
    </source>
</reference>
<sequence>MGLGPHKMPYIVIRKDENSMHRYPGYGYGFGCEKNTFVLIVVLFILLIIVGAAFIC</sequence>
<evidence type="ECO:0000256" key="6">
    <source>
        <dbReference type="SAM" id="Phobius"/>
    </source>
</evidence>
<dbReference type="NCBIfam" id="TIGR01732">
    <property type="entry name" value="tiny_TM_bacill"/>
    <property type="match status" value="1"/>
</dbReference>
<evidence type="ECO:0000256" key="5">
    <source>
        <dbReference type="ARBA" id="ARBA00023136"/>
    </source>
</evidence>
<keyword evidence="8" id="KW-1185">Reference proteome</keyword>
<evidence type="ECO:0000313" key="7">
    <source>
        <dbReference type="EMBL" id="ELS59457.1"/>
    </source>
</evidence>
<comment type="subcellular location">
    <subcellularLocation>
        <location evidence="1">Membrane</location>
        <topology evidence="1">Single-pass membrane protein</topology>
    </subcellularLocation>
</comment>
<evidence type="ECO:0000313" key="8">
    <source>
        <dbReference type="Proteomes" id="UP000011182"/>
    </source>
</evidence>
<keyword evidence="4 6" id="KW-1133">Transmembrane helix</keyword>
<dbReference type="InterPro" id="IPR010070">
    <property type="entry name" value="YjcZ-like"/>
</dbReference>
<gene>
    <name evidence="7" type="ORF">BSI_38380</name>
</gene>
<feature type="transmembrane region" description="Helical" evidence="6">
    <location>
        <begin position="36"/>
        <end position="55"/>
    </location>
</feature>
<evidence type="ECO:0008006" key="9">
    <source>
        <dbReference type="Google" id="ProtNLM"/>
    </source>
</evidence>
<comment type="similarity">
    <text evidence="2">Belongs to the SscA family.</text>
</comment>
<name>A0A9W5LEY9_9BACI</name>
<evidence type="ECO:0000256" key="2">
    <source>
        <dbReference type="ARBA" id="ARBA00010221"/>
    </source>
</evidence>
<keyword evidence="5 6" id="KW-0472">Membrane</keyword>
<evidence type="ECO:0000256" key="3">
    <source>
        <dbReference type="ARBA" id="ARBA00022692"/>
    </source>
</evidence>
<protein>
    <recommendedName>
        <fullName evidence="9">YjcZ family sporulation protein</fullName>
    </recommendedName>
</protein>
<accession>A0A9W5LEY9</accession>
<dbReference type="EMBL" id="AMXN01000009">
    <property type="protein sequence ID" value="ELS59457.1"/>
    <property type="molecule type" value="Genomic_DNA"/>
</dbReference>
<proteinExistence type="inferred from homology"/>
<evidence type="ECO:0000256" key="1">
    <source>
        <dbReference type="ARBA" id="ARBA00004167"/>
    </source>
</evidence>
<comment type="caution">
    <text evidence="7">The sequence shown here is derived from an EMBL/GenBank/DDBJ whole genome shotgun (WGS) entry which is preliminary data.</text>
</comment>
<organism evidence="7 8">
    <name type="scientific">Bacillus inaquosorum KCTC 13429</name>
    <dbReference type="NCBI Taxonomy" id="1236548"/>
    <lineage>
        <taxon>Bacteria</taxon>
        <taxon>Bacillati</taxon>
        <taxon>Bacillota</taxon>
        <taxon>Bacilli</taxon>
        <taxon>Bacillales</taxon>
        <taxon>Bacillaceae</taxon>
        <taxon>Bacillus</taxon>
    </lineage>
</organism>
<dbReference type="AlphaFoldDB" id="A0A9W5LEY9"/>